<proteinExistence type="predicted"/>
<keyword evidence="1" id="KW-0812">Transmembrane</keyword>
<evidence type="ECO:0000313" key="2">
    <source>
        <dbReference type="EMBL" id="MCL9685706.1"/>
    </source>
</evidence>
<dbReference type="Proteomes" id="UP001139721">
    <property type="component" value="Unassembled WGS sequence"/>
</dbReference>
<dbReference type="Pfam" id="PF14023">
    <property type="entry name" value="Bestrophin-like"/>
    <property type="match status" value="1"/>
</dbReference>
<evidence type="ECO:0000313" key="3">
    <source>
        <dbReference type="Proteomes" id="UP001139721"/>
    </source>
</evidence>
<name>A0A9X2D392_9GAMM</name>
<accession>A0A9X2D392</accession>
<organism evidence="2 3">
    <name type="scientific">Legionella maioricensis</name>
    <dbReference type="NCBI Taxonomy" id="2896528"/>
    <lineage>
        <taxon>Bacteria</taxon>
        <taxon>Pseudomonadati</taxon>
        <taxon>Pseudomonadota</taxon>
        <taxon>Gammaproteobacteria</taxon>
        <taxon>Legionellales</taxon>
        <taxon>Legionellaceae</taxon>
        <taxon>Legionella</taxon>
    </lineage>
</organism>
<keyword evidence="1" id="KW-0472">Membrane</keyword>
<reference evidence="2" key="1">
    <citation type="submission" date="2021-11" db="EMBL/GenBank/DDBJ databases">
        <title>Legionella maioricencis sp. nov., a new species isolated from hot water samples in Mallorca.</title>
        <authorList>
            <person name="Crespi S."/>
            <person name="Drasar V."/>
            <person name="Salva-Serra F."/>
            <person name="Jaen-Luchoro D."/>
            <person name="Pineiro-Iglesias B."/>
            <person name="Aliaga F."/>
            <person name="Fernandez-Juarez V."/>
            <person name="Coll G."/>
            <person name="Moore E.R.B."/>
            <person name="Bennasar-Figueras A."/>
        </authorList>
    </citation>
    <scope>NUCLEOTIDE SEQUENCE</scope>
    <source>
        <strain evidence="2">HCPI-6</strain>
    </source>
</reference>
<dbReference type="InterPro" id="IPR025333">
    <property type="entry name" value="DUF4239"/>
</dbReference>
<dbReference type="EMBL" id="JAJKBJ010000035">
    <property type="protein sequence ID" value="MCL9685706.1"/>
    <property type="molecule type" value="Genomic_DNA"/>
</dbReference>
<feature type="transmembrane region" description="Helical" evidence="1">
    <location>
        <begin position="216"/>
        <end position="236"/>
    </location>
</feature>
<gene>
    <name evidence="2" type="ORF">LOX96_16515</name>
</gene>
<dbReference type="RefSeq" id="WP_250424603.1">
    <property type="nucleotide sequence ID" value="NZ_JAJKBJ010000035.1"/>
</dbReference>
<evidence type="ECO:0000256" key="1">
    <source>
        <dbReference type="SAM" id="Phobius"/>
    </source>
</evidence>
<keyword evidence="3" id="KW-1185">Reference proteome</keyword>
<feature type="transmembrane region" description="Helical" evidence="1">
    <location>
        <begin position="192"/>
        <end position="210"/>
    </location>
</feature>
<keyword evidence="1" id="KW-1133">Transmembrane helix</keyword>
<feature type="transmembrane region" description="Helical" evidence="1">
    <location>
        <begin position="12"/>
        <end position="33"/>
    </location>
</feature>
<protein>
    <submittedName>
        <fullName evidence="2">DUF4239 domain-containing protein</fullName>
    </submittedName>
</protein>
<feature type="transmembrane region" description="Helical" evidence="1">
    <location>
        <begin position="53"/>
        <end position="73"/>
    </location>
</feature>
<dbReference type="AlphaFoldDB" id="A0A9X2D392"/>
<comment type="caution">
    <text evidence="2">The sequence shown here is derived from an EMBL/GenBank/DDBJ whole genome shotgun (WGS) entry which is preliminary data.</text>
</comment>
<sequence>MFRELINLLSVGEIFILSTILLISLSLVVSYIGSIFIKSESVSPEYTRDTDSILGVMGSGYGIFLGFVIITLWGHYMEVQKDVYEEAGAISSIVHNIKVFPQADAFFLRKNIAAYLQAIRDDEWQKMKQGKESNKAWDAFQKLYITFQQYTAKTAKETFFYGQIMNNMDTALKKRRDRLLAVKSIINNEIRIALILGAIVIIVLASFLKTKGPARIFANICLTIVIGFNLTLALCFDYPFSGSISISNYPFYEGVLANLKPLKEVE</sequence>